<dbReference type="EMBL" id="JAQQLI010000020">
    <property type="protein sequence ID" value="MDC7786836.1"/>
    <property type="molecule type" value="Genomic_DNA"/>
</dbReference>
<sequence>MRSSLKRHGAVAAPFGFALLTFAAIPSSVAYQDLSSLIAGRSAGGDLAREQARSPFGTFHAATFSFPRPVGTAIPEPAGFRVASLDLKADRELLTGSTASRALFDLSERPPALDRDVVNRARKGDRMVPRAVAEWIAREQATRAAAAPLTAPEPPAVVAALPDAASAETAAPPAKARTGWPVVLPQAEKRAAAEMAAAIREAGDAAPAEPAPAPAATESPAAVAELPPPPAEAFSGASMAWLGGTPEPTRTARPRRTAKVEVATPAARKPAAETIVAERTAAATVPAPAPQAAPALTTAEAAAEPAAEPAPRSFMLASAGSEIVLPRSVTPKADLQGPPAADAAPAEDAAQAAIPQVTIPHADSEPFHSDEAVPTLGEALSPNLMTASVYFGAAPLADTAGALQPWSPDRVSLAPDHDGDLAALDEITPSPETLSAAIDPDGGETIVRKGEVVLGGGHALRSPAERLGLYGGERAKAEKCLADAVYFESRGEPLRGQIAVAQVVMNRVFSGYYPTDVCGVVYQNAHRHLSCQFTFACDGIKDKITEPDAWERAQRVATETLDGKHWLPDVGKATHYHAYWVRPWWVRTMHKLDKIGVHTFYRPRKWGDGADRPAWGDASLPPPAEKISDRL</sequence>
<evidence type="ECO:0000313" key="4">
    <source>
        <dbReference type="Proteomes" id="UP001165652"/>
    </source>
</evidence>
<feature type="region of interest" description="Disordered" evidence="1">
    <location>
        <begin position="195"/>
        <end position="271"/>
    </location>
</feature>
<dbReference type="InterPro" id="IPR011105">
    <property type="entry name" value="Cell_wall_hydrolase_SleB"/>
</dbReference>
<dbReference type="GO" id="GO:0016787">
    <property type="term" value="F:hydrolase activity"/>
    <property type="evidence" value="ECO:0007669"/>
    <property type="project" value="UniProtKB-KW"/>
</dbReference>
<organism evidence="3 4">
    <name type="scientific">Rhodoplanes tepidamans</name>
    <name type="common">Rhodoplanes cryptolactis</name>
    <dbReference type="NCBI Taxonomy" id="200616"/>
    <lineage>
        <taxon>Bacteria</taxon>
        <taxon>Pseudomonadati</taxon>
        <taxon>Pseudomonadota</taxon>
        <taxon>Alphaproteobacteria</taxon>
        <taxon>Hyphomicrobiales</taxon>
        <taxon>Nitrobacteraceae</taxon>
        <taxon>Rhodoplanes</taxon>
    </lineage>
</organism>
<comment type="caution">
    <text evidence="3">The sequence shown here is derived from an EMBL/GenBank/DDBJ whole genome shotgun (WGS) entry which is preliminary data.</text>
</comment>
<evidence type="ECO:0000256" key="1">
    <source>
        <dbReference type="SAM" id="MobiDB-lite"/>
    </source>
</evidence>
<reference evidence="3" key="2">
    <citation type="submission" date="2023-02" db="EMBL/GenBank/DDBJ databases">
        <authorList>
            <person name="Rayyan A."/>
            <person name="Meyer T."/>
            <person name="Kyndt J.A."/>
        </authorList>
    </citation>
    <scope>NUCLEOTIDE SEQUENCE</scope>
    <source>
        <strain evidence="3">DSM 9987</strain>
    </source>
</reference>
<dbReference type="RefSeq" id="WP_272777681.1">
    <property type="nucleotide sequence ID" value="NZ_JAQQLI010000020.1"/>
</dbReference>
<dbReference type="InterPro" id="IPR042047">
    <property type="entry name" value="SleB_dom1"/>
</dbReference>
<dbReference type="Gene3D" id="1.10.10.2520">
    <property type="entry name" value="Cell wall hydrolase SleB, domain 1"/>
    <property type="match status" value="1"/>
</dbReference>
<feature type="compositionally biased region" description="Low complexity" evidence="1">
    <location>
        <begin position="333"/>
        <end position="351"/>
    </location>
</feature>
<dbReference type="Proteomes" id="UP001165652">
    <property type="component" value="Unassembled WGS sequence"/>
</dbReference>
<evidence type="ECO:0000313" key="3">
    <source>
        <dbReference type="EMBL" id="MDC7786836.1"/>
    </source>
</evidence>
<keyword evidence="4" id="KW-1185">Reference proteome</keyword>
<reference evidence="3" key="1">
    <citation type="journal article" date="2023" name="Microbiol Resour">
        <title>Genome Sequences of Rhodoplanes serenus and Two Thermotolerant Strains, Rhodoplanes tepidamans and 'Rhodoplanes cryptolactis,' Further Refine the Genus.</title>
        <authorList>
            <person name="Rayyan A.A."/>
            <person name="Kyndt J.A."/>
        </authorList>
    </citation>
    <scope>NUCLEOTIDE SEQUENCE</scope>
    <source>
        <strain evidence="3">DSM 9987</strain>
    </source>
</reference>
<protein>
    <submittedName>
        <fullName evidence="3">Cell wall hydrolase</fullName>
    </submittedName>
</protein>
<proteinExistence type="predicted"/>
<name>A0ABT5JB56_RHOTP</name>
<gene>
    <name evidence="3" type="ORF">PQJ73_14175</name>
</gene>
<evidence type="ECO:0000259" key="2">
    <source>
        <dbReference type="Pfam" id="PF07486"/>
    </source>
</evidence>
<feature type="compositionally biased region" description="Low complexity" evidence="1">
    <location>
        <begin position="195"/>
        <end position="225"/>
    </location>
</feature>
<feature type="domain" description="Cell wall hydrolase SleB" evidence="2">
    <location>
        <begin position="491"/>
        <end position="601"/>
    </location>
</feature>
<feature type="region of interest" description="Disordered" evidence="1">
    <location>
        <begin position="612"/>
        <end position="631"/>
    </location>
</feature>
<keyword evidence="3" id="KW-0378">Hydrolase</keyword>
<accession>A0ABT5JB56</accession>
<dbReference type="Pfam" id="PF07486">
    <property type="entry name" value="Hydrolase_2"/>
    <property type="match status" value="1"/>
</dbReference>
<feature type="region of interest" description="Disordered" evidence="1">
    <location>
        <begin position="330"/>
        <end position="351"/>
    </location>
</feature>